<dbReference type="EC" id="1.1.5.4" evidence="8"/>
<dbReference type="PANTHER" id="PTHR43104:SF2">
    <property type="entry name" value="L-2-HYDROXYGLUTARATE DEHYDROGENASE, MITOCHONDRIAL"/>
    <property type="match status" value="1"/>
</dbReference>
<dbReference type="Gene3D" id="3.30.9.10">
    <property type="entry name" value="D-Amino Acid Oxidase, subunit A, domain 2"/>
    <property type="match status" value="1"/>
</dbReference>
<evidence type="ECO:0000256" key="6">
    <source>
        <dbReference type="ARBA" id="ARBA00022827"/>
    </source>
</evidence>
<comment type="catalytic activity">
    <reaction evidence="1 8">
        <text>(S)-malate + a quinone = a quinol + oxaloacetate</text>
        <dbReference type="Rhea" id="RHEA:46012"/>
        <dbReference type="ChEBI" id="CHEBI:15589"/>
        <dbReference type="ChEBI" id="CHEBI:16452"/>
        <dbReference type="ChEBI" id="CHEBI:24646"/>
        <dbReference type="ChEBI" id="CHEBI:132124"/>
        <dbReference type="EC" id="1.1.5.4"/>
    </reaction>
</comment>
<dbReference type="NCBIfam" id="NF003605">
    <property type="entry name" value="PRK05257.1-4"/>
    <property type="match status" value="1"/>
</dbReference>
<keyword evidence="6 8" id="KW-0274">FAD</keyword>
<sequence>MRSVHVMSRMDAIGVARPVNAWDPGGRCVQNRSRVKDKEVDSPVSDQNVVAKTDVVLVGAGIMSATLGAILRQLQPDWSITTFERLDAAAAESSDPWNNAGTGHSALCELNYTPAKGDGVDISKAVNVNEQFQVSRQFWAYGVDNGILADPKEFINPIPHVSFVHGADNVKYLRARYDALAGHPLFAGMEYSESEDYFSERLPLMAKGRDFSDPVALNWTESGTDVDFGALTKQLLSYVGASGGQVYFGHEVRNLTKQSDGSWLVKVENLRTGAKKTVNAKFVFVGAGGGALHLLQKSGIKEAKGFGGFPVSGQFLRCTNPELIAQHRAKVYGKAAVGAPPMSVPHLDTRVINGQQGLLFGPYAGWSPKFLKNGKVTDLPGSVKPNNLTSMLGVGLTEMGLTKYLVGELMQSPTDRIHTLREFVPRATGGDWELITAGQRVQVIRKKGKGGVLEFGTAVVNAEDGTIAGLLGASPGASTAVPAMLDVLQRCFPREFEAWKPKLQQMVPSLGQKLSDNPALFEQVWDWSTRALELGDAADVAAPTVDQVAESASV</sequence>
<gene>
    <name evidence="8" type="primary">mqo</name>
    <name evidence="9" type="ORF">M2280_003003</name>
</gene>
<evidence type="ECO:0000256" key="7">
    <source>
        <dbReference type="ARBA" id="ARBA00023002"/>
    </source>
</evidence>
<evidence type="ECO:0000313" key="10">
    <source>
        <dbReference type="Proteomes" id="UP001160334"/>
    </source>
</evidence>
<dbReference type="NCBIfam" id="TIGR01320">
    <property type="entry name" value="mal_quin_oxido"/>
    <property type="match status" value="1"/>
</dbReference>
<reference evidence="9 10" key="1">
    <citation type="submission" date="2023-04" db="EMBL/GenBank/DDBJ databases">
        <title>Forest soil microbial communities from Buena Vista Peninsula, Colon Province, Panama.</title>
        <authorList>
            <person name="Bouskill N."/>
        </authorList>
    </citation>
    <scope>NUCLEOTIDE SEQUENCE [LARGE SCALE GENOMIC DNA]</scope>
    <source>
        <strain evidence="9 10">CFH S0262</strain>
    </source>
</reference>
<evidence type="ECO:0000313" key="9">
    <source>
        <dbReference type="EMBL" id="MDH6281781.1"/>
    </source>
</evidence>
<organism evidence="9 10">
    <name type="scientific">Prescottella agglutinans</name>
    <dbReference type="NCBI Taxonomy" id="1644129"/>
    <lineage>
        <taxon>Bacteria</taxon>
        <taxon>Bacillati</taxon>
        <taxon>Actinomycetota</taxon>
        <taxon>Actinomycetes</taxon>
        <taxon>Mycobacteriales</taxon>
        <taxon>Nocardiaceae</taxon>
        <taxon>Prescottella</taxon>
    </lineage>
</organism>
<dbReference type="Gene3D" id="3.50.50.60">
    <property type="entry name" value="FAD/NAD(P)-binding domain"/>
    <property type="match status" value="1"/>
</dbReference>
<comment type="pathway">
    <text evidence="3 8">Carbohydrate metabolism; tricarboxylic acid cycle; oxaloacetate from (S)-malate (quinone route): step 1/1.</text>
</comment>
<evidence type="ECO:0000256" key="2">
    <source>
        <dbReference type="ARBA" id="ARBA00001974"/>
    </source>
</evidence>
<proteinExistence type="inferred from homology"/>
<dbReference type="GO" id="GO:0008924">
    <property type="term" value="F:L-malate dehydrogenase (quinone) activity"/>
    <property type="evidence" value="ECO:0007669"/>
    <property type="project" value="UniProtKB-EC"/>
</dbReference>
<dbReference type="Proteomes" id="UP001160334">
    <property type="component" value="Unassembled WGS sequence"/>
</dbReference>
<dbReference type="EMBL" id="JARXVC010000007">
    <property type="protein sequence ID" value="MDH6281781.1"/>
    <property type="molecule type" value="Genomic_DNA"/>
</dbReference>
<evidence type="ECO:0000256" key="5">
    <source>
        <dbReference type="ARBA" id="ARBA00022630"/>
    </source>
</evidence>
<evidence type="ECO:0000256" key="1">
    <source>
        <dbReference type="ARBA" id="ARBA00001139"/>
    </source>
</evidence>
<dbReference type="NCBIfam" id="NF003606">
    <property type="entry name" value="PRK05257.2-1"/>
    <property type="match status" value="1"/>
</dbReference>
<comment type="cofactor">
    <cofactor evidence="2 8">
        <name>FAD</name>
        <dbReference type="ChEBI" id="CHEBI:57692"/>
    </cofactor>
</comment>
<dbReference type="PANTHER" id="PTHR43104">
    <property type="entry name" value="L-2-HYDROXYGLUTARATE DEHYDROGENASE, MITOCHONDRIAL"/>
    <property type="match status" value="1"/>
</dbReference>
<dbReference type="NCBIfam" id="NF003603">
    <property type="entry name" value="PRK05257.1-1"/>
    <property type="match status" value="1"/>
</dbReference>
<dbReference type="SUPFAM" id="SSF51905">
    <property type="entry name" value="FAD/NAD(P)-binding domain"/>
    <property type="match status" value="1"/>
</dbReference>
<dbReference type="NCBIfam" id="NF003611">
    <property type="entry name" value="PRK05257.3-2"/>
    <property type="match status" value="1"/>
</dbReference>
<evidence type="ECO:0000256" key="4">
    <source>
        <dbReference type="ARBA" id="ARBA00022532"/>
    </source>
</evidence>
<keyword evidence="5 8" id="KW-0285">Flavoprotein</keyword>
<keyword evidence="7 8" id="KW-0560">Oxidoreductase</keyword>
<dbReference type="InterPro" id="IPR036188">
    <property type="entry name" value="FAD/NAD-bd_sf"/>
</dbReference>
<keyword evidence="4 8" id="KW-0816">Tricarboxylic acid cycle</keyword>
<keyword evidence="10" id="KW-1185">Reference proteome</keyword>
<dbReference type="NCBIfam" id="NF009875">
    <property type="entry name" value="PRK13339.1"/>
    <property type="match status" value="1"/>
</dbReference>
<comment type="similarity">
    <text evidence="8">Belongs to the MQO family.</text>
</comment>
<dbReference type="NCBIfam" id="NF003610">
    <property type="entry name" value="PRK05257.3-1"/>
    <property type="match status" value="1"/>
</dbReference>
<evidence type="ECO:0000256" key="8">
    <source>
        <dbReference type="HAMAP-Rule" id="MF_00212"/>
    </source>
</evidence>
<accession>A0ABT6MDD5</accession>
<dbReference type="HAMAP" id="MF_00212">
    <property type="entry name" value="MQO"/>
    <property type="match status" value="1"/>
</dbReference>
<name>A0ABT6MDD5_9NOCA</name>
<dbReference type="Pfam" id="PF06039">
    <property type="entry name" value="Mqo"/>
    <property type="match status" value="1"/>
</dbReference>
<comment type="caution">
    <text evidence="9">The sequence shown here is derived from an EMBL/GenBank/DDBJ whole genome shotgun (WGS) entry which is preliminary data.</text>
</comment>
<dbReference type="InterPro" id="IPR006231">
    <property type="entry name" value="MQO"/>
</dbReference>
<protein>
    <recommendedName>
        <fullName evidence="8">Probable malate:quinone oxidoreductase</fullName>
        <ecNumber evidence="8">1.1.5.4</ecNumber>
    </recommendedName>
    <alternativeName>
        <fullName evidence="8">MQO</fullName>
    </alternativeName>
    <alternativeName>
        <fullName evidence="8">Malate dehydrogenase [quinone]</fullName>
    </alternativeName>
</protein>
<evidence type="ECO:0000256" key="3">
    <source>
        <dbReference type="ARBA" id="ARBA00005012"/>
    </source>
</evidence>